<keyword evidence="3" id="KW-0012">Acyltransferase</keyword>
<feature type="transmembrane region" description="Helical" evidence="1">
    <location>
        <begin position="21"/>
        <end position="39"/>
    </location>
</feature>
<keyword evidence="3" id="KW-0808">Transferase</keyword>
<dbReference type="EMBL" id="FNHP01000004">
    <property type="protein sequence ID" value="SDM29574.1"/>
    <property type="molecule type" value="Genomic_DNA"/>
</dbReference>
<keyword evidence="1" id="KW-0472">Membrane</keyword>
<feature type="transmembrane region" description="Helical" evidence="1">
    <location>
        <begin position="337"/>
        <end position="360"/>
    </location>
</feature>
<dbReference type="PANTHER" id="PTHR23028:SF53">
    <property type="entry name" value="ACYL_TRANSF_3 DOMAIN-CONTAINING PROTEIN"/>
    <property type="match status" value="1"/>
</dbReference>
<dbReference type="Proteomes" id="UP000198552">
    <property type="component" value="Unassembled WGS sequence"/>
</dbReference>
<evidence type="ECO:0000259" key="2">
    <source>
        <dbReference type="Pfam" id="PF01757"/>
    </source>
</evidence>
<feature type="transmembrane region" description="Helical" evidence="1">
    <location>
        <begin position="273"/>
        <end position="291"/>
    </location>
</feature>
<feature type="transmembrane region" description="Helical" evidence="1">
    <location>
        <begin position="141"/>
        <end position="165"/>
    </location>
</feature>
<proteinExistence type="predicted"/>
<dbReference type="Pfam" id="PF01757">
    <property type="entry name" value="Acyl_transf_3"/>
    <property type="match status" value="1"/>
</dbReference>
<sequence length="392" mass="44646">MSSSSHSSGRRNYGLDVLRTWAVLMVLMAHGSAFFFAHLPQHRRLLDVLGWLGFIGVELFFALSGFLIGGILLRTGAELKHLPGIYGFWRKRWYRTLPNYYVYLLLHIVFLYALADFGGALAEQWRYFFFLQGFAWMHPGFFAEAWSLAIEEWFYLLTPLALALLLRLGASVRTAFVVVSVVFILAPVSLRWMISTWHPEISLDVHRKTVILRLDGIMYGVLAAMLFHYLPALFKKLRFALLALAALILFGMFDQQFSGHIDITRSRLFNTGFLAGAPLAGAALIPFFFYLREFFQPAVKFHYLTARLSYSLYLCNLLVLGYMVRHINPAAPLDGRGALMMMSFFILVCYGVAHLSYQWIEKPGLALRDRLPRKRARQAHGIENPVQAASSG</sequence>
<keyword evidence="1" id="KW-1133">Transmembrane helix</keyword>
<organism evidence="3 4">
    <name type="scientific">Oryzisolibacter propanilivorax</name>
    <dbReference type="NCBI Taxonomy" id="1527607"/>
    <lineage>
        <taxon>Bacteria</taxon>
        <taxon>Pseudomonadati</taxon>
        <taxon>Pseudomonadota</taxon>
        <taxon>Betaproteobacteria</taxon>
        <taxon>Burkholderiales</taxon>
        <taxon>Comamonadaceae</taxon>
        <taxon>Oryzisolibacter</taxon>
    </lineage>
</organism>
<keyword evidence="1" id="KW-0812">Transmembrane</keyword>
<name>A0A1G9S2D4_9BURK</name>
<feature type="transmembrane region" description="Helical" evidence="1">
    <location>
        <begin position="237"/>
        <end position="253"/>
    </location>
</feature>
<gene>
    <name evidence="3" type="ORF">SAMN05428957_10459</name>
</gene>
<accession>A0A1G9S2D4</accession>
<dbReference type="GO" id="GO:0016787">
    <property type="term" value="F:hydrolase activity"/>
    <property type="evidence" value="ECO:0007669"/>
    <property type="project" value="UniProtKB-KW"/>
</dbReference>
<evidence type="ECO:0000313" key="4">
    <source>
        <dbReference type="Proteomes" id="UP000198552"/>
    </source>
</evidence>
<feature type="transmembrane region" description="Helical" evidence="1">
    <location>
        <begin position="303"/>
        <end position="325"/>
    </location>
</feature>
<feature type="transmembrane region" description="Helical" evidence="1">
    <location>
        <begin position="210"/>
        <end position="230"/>
    </location>
</feature>
<keyword evidence="4" id="KW-1185">Reference proteome</keyword>
<dbReference type="InterPro" id="IPR050879">
    <property type="entry name" value="Acyltransferase_3"/>
</dbReference>
<feature type="domain" description="Acyltransferase 3" evidence="2">
    <location>
        <begin position="12"/>
        <end position="349"/>
    </location>
</feature>
<reference evidence="4" key="1">
    <citation type="submission" date="2016-10" db="EMBL/GenBank/DDBJ databases">
        <authorList>
            <person name="Varghese N."/>
            <person name="Submissions S."/>
        </authorList>
    </citation>
    <scope>NUCLEOTIDE SEQUENCE [LARGE SCALE GENOMIC DNA]</scope>
    <source>
        <strain evidence="4">EPL6</strain>
    </source>
</reference>
<feature type="transmembrane region" description="Helical" evidence="1">
    <location>
        <begin position="100"/>
        <end position="121"/>
    </location>
</feature>
<keyword evidence="3" id="KW-0378">Hydrolase</keyword>
<dbReference type="InterPro" id="IPR002656">
    <property type="entry name" value="Acyl_transf_3_dom"/>
</dbReference>
<protein>
    <submittedName>
        <fullName evidence="3">Peptidoglycan/LPS O-acetylase OafA/YrhL, contains acyltransferase and SGNH-hydrolase domains</fullName>
    </submittedName>
</protein>
<dbReference type="PANTHER" id="PTHR23028">
    <property type="entry name" value="ACETYLTRANSFERASE"/>
    <property type="match status" value="1"/>
</dbReference>
<dbReference type="GO" id="GO:0016020">
    <property type="term" value="C:membrane"/>
    <property type="evidence" value="ECO:0007669"/>
    <property type="project" value="TreeGrafter"/>
</dbReference>
<dbReference type="AlphaFoldDB" id="A0A1G9S2D4"/>
<evidence type="ECO:0000256" key="1">
    <source>
        <dbReference type="SAM" id="Phobius"/>
    </source>
</evidence>
<feature type="transmembrane region" description="Helical" evidence="1">
    <location>
        <begin position="172"/>
        <end position="190"/>
    </location>
</feature>
<evidence type="ECO:0000313" key="3">
    <source>
        <dbReference type="EMBL" id="SDM29574.1"/>
    </source>
</evidence>
<dbReference type="STRING" id="1527607.SAMN05428957_10459"/>
<feature type="transmembrane region" description="Helical" evidence="1">
    <location>
        <begin position="51"/>
        <end position="73"/>
    </location>
</feature>
<dbReference type="RefSeq" id="WP_175488249.1">
    <property type="nucleotide sequence ID" value="NZ_FNHP01000004.1"/>
</dbReference>
<dbReference type="GO" id="GO:0000271">
    <property type="term" value="P:polysaccharide biosynthetic process"/>
    <property type="evidence" value="ECO:0007669"/>
    <property type="project" value="TreeGrafter"/>
</dbReference>
<dbReference type="GO" id="GO:0016747">
    <property type="term" value="F:acyltransferase activity, transferring groups other than amino-acyl groups"/>
    <property type="evidence" value="ECO:0007669"/>
    <property type="project" value="InterPro"/>
</dbReference>